<name>A0A8T2UIG8_CERRI</name>
<keyword evidence="4" id="KW-1185">Reference proteome</keyword>
<dbReference type="AlphaFoldDB" id="A0A8T2UIG8"/>
<feature type="compositionally biased region" description="Low complexity" evidence="1">
    <location>
        <begin position="384"/>
        <end position="394"/>
    </location>
</feature>
<feature type="domain" description="Glutaredoxin" evidence="2">
    <location>
        <begin position="453"/>
        <end position="522"/>
    </location>
</feature>
<gene>
    <name evidence="3" type="ORF">KP509_07G055600</name>
</gene>
<evidence type="ECO:0000259" key="2">
    <source>
        <dbReference type="Pfam" id="PF00462"/>
    </source>
</evidence>
<dbReference type="CDD" id="cd03031">
    <property type="entry name" value="GRX_GRX_like"/>
    <property type="match status" value="1"/>
</dbReference>
<comment type="caution">
    <text evidence="3">The sequence shown here is derived from an EMBL/GenBank/DDBJ whole genome shotgun (WGS) entry which is preliminary data.</text>
</comment>
<dbReference type="InterPro" id="IPR036249">
    <property type="entry name" value="Thioredoxin-like_sf"/>
</dbReference>
<dbReference type="PANTHER" id="PTHR45669">
    <property type="entry name" value="GLUTAREDOXIN DOMAIN-CONTAINING CYSTEINE-RICH PROTEIN CG12206-RELATED"/>
    <property type="match status" value="1"/>
</dbReference>
<evidence type="ECO:0000256" key="1">
    <source>
        <dbReference type="SAM" id="MobiDB-lite"/>
    </source>
</evidence>
<dbReference type="Pfam" id="PF23733">
    <property type="entry name" value="GRXCR1-2_C"/>
    <property type="match status" value="1"/>
</dbReference>
<evidence type="ECO:0000313" key="4">
    <source>
        <dbReference type="Proteomes" id="UP000825935"/>
    </source>
</evidence>
<dbReference type="SUPFAM" id="SSF52833">
    <property type="entry name" value="Thioredoxin-like"/>
    <property type="match status" value="1"/>
</dbReference>
<accession>A0A8T2UIG8</accession>
<proteinExistence type="predicted"/>
<dbReference type="InterPro" id="IPR002109">
    <property type="entry name" value="Glutaredoxin"/>
</dbReference>
<feature type="region of interest" description="Disordered" evidence="1">
    <location>
        <begin position="381"/>
        <end position="415"/>
    </location>
</feature>
<protein>
    <recommendedName>
        <fullName evidence="2">Glutaredoxin domain-containing protein</fullName>
    </recommendedName>
</protein>
<dbReference type="PROSITE" id="PS51354">
    <property type="entry name" value="GLUTAREDOXIN_2"/>
    <property type="match status" value="1"/>
</dbReference>
<feature type="region of interest" description="Disordered" evidence="1">
    <location>
        <begin position="108"/>
        <end position="127"/>
    </location>
</feature>
<dbReference type="OrthoDB" id="1907686at2759"/>
<dbReference type="EMBL" id="CM035412">
    <property type="protein sequence ID" value="KAH7433134.1"/>
    <property type="molecule type" value="Genomic_DNA"/>
</dbReference>
<reference evidence="3" key="1">
    <citation type="submission" date="2021-08" db="EMBL/GenBank/DDBJ databases">
        <title>WGS assembly of Ceratopteris richardii.</title>
        <authorList>
            <person name="Marchant D.B."/>
            <person name="Chen G."/>
            <person name="Jenkins J."/>
            <person name="Shu S."/>
            <person name="Leebens-Mack J."/>
            <person name="Grimwood J."/>
            <person name="Schmutz J."/>
            <person name="Soltis P."/>
            <person name="Soltis D."/>
            <person name="Chen Z.-H."/>
        </authorList>
    </citation>
    <scope>NUCLEOTIDE SEQUENCE</scope>
    <source>
        <strain evidence="3">Whitten #5841</strain>
        <tissue evidence="3">Leaf</tissue>
    </source>
</reference>
<dbReference type="Gene3D" id="3.40.30.10">
    <property type="entry name" value="Glutaredoxin"/>
    <property type="match status" value="1"/>
</dbReference>
<feature type="region of interest" description="Disordered" evidence="1">
    <location>
        <begin position="149"/>
        <end position="195"/>
    </location>
</feature>
<feature type="region of interest" description="Disordered" evidence="1">
    <location>
        <begin position="237"/>
        <end position="256"/>
    </location>
</feature>
<dbReference type="Proteomes" id="UP000825935">
    <property type="component" value="Chromosome 7"/>
</dbReference>
<sequence length="600" mass="66399">MMGCVSSKDISAVEPGKTCCFRPSSSVAQSRRRRKTEGAVLEDINNRHIVCLTSSSYGLLNTDRSCSQQGSFLNFQPKPKSFQEVGTLNAAKDTTSFVVPDVKQSPQPTKYAVREGSWPRPKATSHSQIMETINTWELMDGLEEGSRDAQEFSADYDPRKLRKSRPRSKSFDMAFSQTSSNRTKHAASGPVHGAGATSNTLLFYSGDLTISAEHSPQPAAPNGSPLACQSSLQRATSPRICESSPTAPLIDSPAYSSFRNSSVESEASKETSELVSPSETNSLGLKLLLNSVEPPSYYENAVTRRAHLKAAGLSFDSGADHLREKQQDSQGRKKRCSGHQSMDFSKGLDVPLFDPSLIRTFEQALEVTPRLLDDDWLQQSMDENTTNSSSSDNTWPLSETVSDAESGPHGPKSDQTMLCESKIYHVKQEEKESKSHLDCYEMRCPPYGADKVVLYYTSMRGVRKTYEECCTVRLILKGLGVHVEERDVWMHSQFKEDLRVVLGDILKVAPLVPHLFIRGRHIGGAEEVKKLHEDAKLTDLIEGIVMDVAHNECDGCGDVRFVPCFTCNGSCKVRSEHDEVFRCPDCNENGLIMCPICRTV</sequence>
<organism evidence="3 4">
    <name type="scientific">Ceratopteris richardii</name>
    <name type="common">Triangle waterfern</name>
    <dbReference type="NCBI Taxonomy" id="49495"/>
    <lineage>
        <taxon>Eukaryota</taxon>
        <taxon>Viridiplantae</taxon>
        <taxon>Streptophyta</taxon>
        <taxon>Embryophyta</taxon>
        <taxon>Tracheophyta</taxon>
        <taxon>Polypodiopsida</taxon>
        <taxon>Polypodiidae</taxon>
        <taxon>Polypodiales</taxon>
        <taxon>Pteridineae</taxon>
        <taxon>Pteridaceae</taxon>
        <taxon>Parkerioideae</taxon>
        <taxon>Ceratopteris</taxon>
    </lineage>
</organism>
<evidence type="ECO:0000313" key="3">
    <source>
        <dbReference type="EMBL" id="KAH7433134.1"/>
    </source>
</evidence>
<feature type="compositionally biased region" description="Basic and acidic residues" evidence="1">
    <location>
        <begin position="322"/>
        <end position="331"/>
    </location>
</feature>
<dbReference type="PANTHER" id="PTHR45669:SF22">
    <property type="entry name" value="GLUTAREDOXIN DOMAIN-CONTAINING CYSTEINE-RICH PROTEIN CG12206-RELATED"/>
    <property type="match status" value="1"/>
</dbReference>
<dbReference type="Pfam" id="PF00462">
    <property type="entry name" value="Glutaredoxin"/>
    <property type="match status" value="1"/>
</dbReference>
<feature type="region of interest" description="Disordered" evidence="1">
    <location>
        <begin position="322"/>
        <end position="342"/>
    </location>
</feature>